<dbReference type="GO" id="GO:0000049">
    <property type="term" value="F:tRNA binding"/>
    <property type="evidence" value="ECO:0007669"/>
    <property type="project" value="UniProtKB-KW"/>
</dbReference>
<accession>J5WLV1</accession>
<dbReference type="CDD" id="cd03691">
    <property type="entry name" value="BipA_TypA_II"/>
    <property type="match status" value="1"/>
</dbReference>
<organism evidence="5 6">
    <name type="scientific">Peptoanaerobacter stomatis</name>
    <dbReference type="NCBI Taxonomy" id="796937"/>
    <lineage>
        <taxon>Bacteria</taxon>
        <taxon>Bacillati</taxon>
        <taxon>Bacillota</taxon>
        <taxon>Clostridia</taxon>
        <taxon>Peptostreptococcales</taxon>
        <taxon>Filifactoraceae</taxon>
        <taxon>Peptoanaerobacter</taxon>
    </lineage>
</organism>
<dbReference type="InterPro" id="IPR035647">
    <property type="entry name" value="EFG_III/V"/>
</dbReference>
<dbReference type="InterPro" id="IPR047042">
    <property type="entry name" value="BipA_II"/>
</dbReference>
<dbReference type="SMART" id="SM00838">
    <property type="entry name" value="EFG_C"/>
    <property type="match status" value="1"/>
</dbReference>
<dbReference type="CDD" id="cd16263">
    <property type="entry name" value="BipA_III"/>
    <property type="match status" value="1"/>
</dbReference>
<dbReference type="PATRIC" id="fig|796941.3.peg.1089"/>
<dbReference type="InterPro" id="IPR031157">
    <property type="entry name" value="G_TR_CS"/>
</dbReference>
<dbReference type="SUPFAM" id="SSF54980">
    <property type="entry name" value="EF-G C-terminal domain-like"/>
    <property type="match status" value="2"/>
</dbReference>
<dbReference type="EMBL" id="ALNK01000018">
    <property type="protein sequence ID" value="EJU22912.1"/>
    <property type="molecule type" value="Genomic_DNA"/>
</dbReference>
<dbReference type="InterPro" id="IPR035651">
    <property type="entry name" value="BipA_V"/>
</dbReference>
<feature type="binding site" evidence="3">
    <location>
        <begin position="130"/>
        <end position="133"/>
    </location>
    <ligand>
        <name>GTP</name>
        <dbReference type="ChEBI" id="CHEBI:37565"/>
    </ligand>
</feature>
<dbReference type="Proteomes" id="UP000005244">
    <property type="component" value="Unassembled WGS sequence"/>
</dbReference>
<keyword evidence="3" id="KW-0820">tRNA-binding</keyword>
<dbReference type="AlphaFoldDB" id="J5WLV1"/>
<evidence type="ECO:0000313" key="6">
    <source>
        <dbReference type="Proteomes" id="UP000005244"/>
    </source>
</evidence>
<keyword evidence="3" id="KW-0699">rRNA-binding</keyword>
<dbReference type="Gene3D" id="2.40.50.250">
    <property type="entry name" value="bipa protein"/>
    <property type="match status" value="1"/>
</dbReference>
<dbReference type="HAMAP" id="MF_00849">
    <property type="entry name" value="BipA"/>
    <property type="match status" value="1"/>
</dbReference>
<evidence type="ECO:0000256" key="1">
    <source>
        <dbReference type="ARBA" id="ARBA00022741"/>
    </source>
</evidence>
<dbReference type="InterPro" id="IPR047041">
    <property type="entry name" value="BipA_GTP-bd_dom"/>
</dbReference>
<dbReference type="EC" id="3.6.5.-" evidence="3"/>
<dbReference type="PANTHER" id="PTHR42908:SF8">
    <property type="entry name" value="TR-TYPE G DOMAIN-CONTAINING PROTEIN"/>
    <property type="match status" value="1"/>
</dbReference>
<evidence type="ECO:0000256" key="2">
    <source>
        <dbReference type="ARBA" id="ARBA00023134"/>
    </source>
</evidence>
<dbReference type="Gene3D" id="3.30.70.870">
    <property type="entry name" value="Elongation Factor G (Translational Gtpase), domain 3"/>
    <property type="match status" value="1"/>
</dbReference>
<dbReference type="CDD" id="cd01891">
    <property type="entry name" value="TypA_BipA"/>
    <property type="match status" value="1"/>
</dbReference>
<dbReference type="Pfam" id="PF03144">
    <property type="entry name" value="GTP_EFTU_D2"/>
    <property type="match status" value="1"/>
</dbReference>
<evidence type="ECO:0000256" key="3">
    <source>
        <dbReference type="HAMAP-Rule" id="MF_00849"/>
    </source>
</evidence>
<comment type="catalytic activity">
    <reaction evidence="3">
        <text>GTP + H2O = GDP + phosphate + H(+)</text>
        <dbReference type="Rhea" id="RHEA:19669"/>
        <dbReference type="ChEBI" id="CHEBI:15377"/>
        <dbReference type="ChEBI" id="CHEBI:15378"/>
        <dbReference type="ChEBI" id="CHEBI:37565"/>
        <dbReference type="ChEBI" id="CHEBI:43474"/>
        <dbReference type="ChEBI" id="CHEBI:58189"/>
    </reaction>
</comment>
<dbReference type="GO" id="GO:0000027">
    <property type="term" value="P:ribosomal large subunit assembly"/>
    <property type="evidence" value="ECO:0007669"/>
    <property type="project" value="UniProtKB-UniRule"/>
</dbReference>
<reference evidence="5 6" key="1">
    <citation type="submission" date="2012-07" db="EMBL/GenBank/DDBJ databases">
        <authorList>
            <person name="Durkin A.S."/>
            <person name="McCorrison J."/>
            <person name="Torralba M."/>
            <person name="Gillis M."/>
            <person name="Methe B."/>
            <person name="Sutton G."/>
            <person name="Nelson K.E."/>
        </authorList>
    </citation>
    <scope>NUCLEOTIDE SEQUENCE [LARGE SCALE GENOMIC DNA]</scope>
    <source>
        <strain evidence="5 6">OBRC8</strain>
    </source>
</reference>
<dbReference type="InterPro" id="IPR027417">
    <property type="entry name" value="P-loop_NTPase"/>
</dbReference>
<dbReference type="InterPro" id="IPR000640">
    <property type="entry name" value="EFG_V-like"/>
</dbReference>
<dbReference type="Pfam" id="PF00009">
    <property type="entry name" value="GTP_EFTU"/>
    <property type="match status" value="1"/>
</dbReference>
<gene>
    <name evidence="5" type="primary">typA</name>
    <name evidence="3" type="synonym">bipA</name>
    <name evidence="5" type="ORF">HMPREF1143_0980</name>
</gene>
<dbReference type="FunFam" id="3.30.70.240:FF:000002">
    <property type="entry name" value="GTP-binding protein TypA"/>
    <property type="match status" value="1"/>
</dbReference>
<dbReference type="PROSITE" id="PS00301">
    <property type="entry name" value="G_TR_1"/>
    <property type="match status" value="1"/>
</dbReference>
<dbReference type="GO" id="GO:0005525">
    <property type="term" value="F:GTP binding"/>
    <property type="evidence" value="ECO:0007669"/>
    <property type="project" value="UniProtKB-UniRule"/>
</dbReference>
<dbReference type="InterPro" id="IPR000795">
    <property type="entry name" value="T_Tr_GTP-bd_dom"/>
</dbReference>
<dbReference type="GO" id="GO:0043022">
    <property type="term" value="F:ribosome binding"/>
    <property type="evidence" value="ECO:0007669"/>
    <property type="project" value="UniProtKB-UniRule"/>
</dbReference>
<dbReference type="GO" id="GO:0003924">
    <property type="term" value="F:GTPase activity"/>
    <property type="evidence" value="ECO:0007669"/>
    <property type="project" value="UniProtKB-UniRule"/>
</dbReference>
<keyword evidence="6" id="KW-1185">Reference proteome</keyword>
<protein>
    <recommendedName>
        <fullName evidence="3">Large ribosomal subunit assembly factor BipA</fullName>
        <ecNumber evidence="3">3.6.5.-</ecNumber>
    </recommendedName>
    <alternativeName>
        <fullName evidence="3">GTP-binding protein BipA</fullName>
    </alternativeName>
</protein>
<dbReference type="InterPro" id="IPR006298">
    <property type="entry name" value="BipA"/>
</dbReference>
<dbReference type="PANTHER" id="PTHR42908">
    <property type="entry name" value="TRANSLATION ELONGATION FACTOR-RELATED"/>
    <property type="match status" value="1"/>
</dbReference>
<feature type="binding site" evidence="3">
    <location>
        <begin position="17"/>
        <end position="22"/>
    </location>
    <ligand>
        <name>GTP</name>
        <dbReference type="ChEBI" id="CHEBI:37565"/>
    </ligand>
</feature>
<dbReference type="Gene3D" id="2.40.30.10">
    <property type="entry name" value="Translation factors"/>
    <property type="match status" value="1"/>
</dbReference>
<feature type="domain" description="Tr-type G" evidence="4">
    <location>
        <begin position="5"/>
        <end position="200"/>
    </location>
</feature>
<dbReference type="InterPro" id="IPR048876">
    <property type="entry name" value="BipA_C"/>
</dbReference>
<keyword evidence="3" id="KW-0963">Cytoplasm</keyword>
<dbReference type="SUPFAM" id="SSF50447">
    <property type="entry name" value="Translation proteins"/>
    <property type="match status" value="1"/>
</dbReference>
<dbReference type="Pfam" id="PF21018">
    <property type="entry name" value="BipA_C"/>
    <property type="match status" value="1"/>
</dbReference>
<dbReference type="FunFam" id="3.30.70.870:FF:000003">
    <property type="entry name" value="GTP-binding protein TypA"/>
    <property type="match status" value="1"/>
</dbReference>
<keyword evidence="2 3" id="KW-0342">GTP-binding</keyword>
<dbReference type="GO" id="GO:0019843">
    <property type="term" value="F:rRNA binding"/>
    <property type="evidence" value="ECO:0007669"/>
    <property type="project" value="UniProtKB-KW"/>
</dbReference>
<name>J5WLV1_9FIRM</name>
<sequence>MSLREDIRNIAIIAHVDHGKTTLVDALLKQSGIFRENQEVQDRVMDSNDLERERGITILSKNTAIHYKNAKINIIDTPGHADFGGEVERVLKMVNGVILVVDSFEGPMPQTRFVLKKALELNLPVLVCINKVDRPEGRAEEVVDEVLELLLELDESERYLDSHFIFASAIGGWATDDLSVKKDNMEDMYEAILKYMPAPEGDFDAPPKMLISTIDYNEYIGRIGVGKVESGIIKVNQEMLLMNHLDENKKVKVKIGKLYEYDGLKRVEVPEAKMGSIVAISGIEDLQIGDTLTDPSNPNTIEFVNISEPTIAMTFSVNDSPFAGQEGKFVTSRQIKDRLQKELNTNISLRVEETDSADAFKVSGRGELHLSILMETMRREGYEFQVSKPEVLFKTDINGKKLEPMEIAVIDVPEEFMGSVMEKMGLRKGEMKNMIQSKGGYVRLEFSIPTRGLIGYRSEFLTDTKGNGIINTLFDKYDEYKGTIETRSRGSLVAFESGVAVTYGLYNAQERGILFVEPGEKVYSGQVVGLNARPEDIDVNVCKRKQATNMRASGSDDALRLSPAKKMSLEETLEFIDDDELIELTPISMRIRKRILDKAQRAKARSKN</sequence>
<dbReference type="InterPro" id="IPR004161">
    <property type="entry name" value="EFTu-like_2"/>
</dbReference>
<dbReference type="GO" id="GO:0005829">
    <property type="term" value="C:cytosol"/>
    <property type="evidence" value="ECO:0007669"/>
    <property type="project" value="TreeGrafter"/>
</dbReference>
<dbReference type="RefSeq" id="WP_009530923.1">
    <property type="nucleotide sequence ID" value="NZ_ALNK01000018.1"/>
</dbReference>
<dbReference type="InterPro" id="IPR009000">
    <property type="entry name" value="Transl_B-barrel_sf"/>
</dbReference>
<dbReference type="InterPro" id="IPR005225">
    <property type="entry name" value="Small_GTP-bd"/>
</dbReference>
<dbReference type="NCBIfam" id="TIGR00231">
    <property type="entry name" value="small_GTP"/>
    <property type="match status" value="1"/>
</dbReference>
<comment type="subcellular location">
    <subcellularLocation>
        <location evidence="3">Cytoplasm</location>
    </subcellularLocation>
    <text evidence="3">Binds to ribosomes.</text>
</comment>
<dbReference type="Gene3D" id="3.30.70.240">
    <property type="match status" value="1"/>
</dbReference>
<dbReference type="FunFam" id="2.40.50.250:FF:000001">
    <property type="entry name" value="GTP-binding protein TypA"/>
    <property type="match status" value="1"/>
</dbReference>
<comment type="caution">
    <text evidence="5">The sequence shown here is derived from an EMBL/GenBank/DDBJ whole genome shotgun (WGS) entry which is preliminary data.</text>
</comment>
<dbReference type="InterPro" id="IPR047043">
    <property type="entry name" value="BipA_III"/>
</dbReference>
<evidence type="ECO:0000259" key="4">
    <source>
        <dbReference type="PROSITE" id="PS51722"/>
    </source>
</evidence>
<keyword evidence="1 3" id="KW-0547">Nucleotide-binding</keyword>
<dbReference type="InterPro" id="IPR042116">
    <property type="entry name" value="TypA/BipA_C"/>
</dbReference>
<comment type="function">
    <text evidence="3">A 50S ribosomal subunit assembly protein with GTPase activity, required for 50S subunit assembly at low temperatures, may also play a role in translation. Binds GTP and analogs. Binds the 70S ribosome between the 30S and 50S subunits, in a similar position as ribosome-bound EF-G; it contacts a number of ribosomal proteins, both rRNAs and the A-site tRNA.</text>
</comment>
<dbReference type="CDD" id="cd03710">
    <property type="entry name" value="BipA_TypA_C"/>
    <property type="match status" value="1"/>
</dbReference>
<comment type="subunit">
    <text evidence="3">Monomer.</text>
</comment>
<dbReference type="SUPFAM" id="SSF52540">
    <property type="entry name" value="P-loop containing nucleoside triphosphate hydrolases"/>
    <property type="match status" value="1"/>
</dbReference>
<dbReference type="FunFam" id="3.40.50.300:FF:000055">
    <property type="entry name" value="GTP-binding protein TypA"/>
    <property type="match status" value="1"/>
</dbReference>
<evidence type="ECO:0000313" key="5">
    <source>
        <dbReference type="EMBL" id="EJU22912.1"/>
    </source>
</evidence>
<dbReference type="GO" id="GO:1990904">
    <property type="term" value="C:ribonucleoprotein complex"/>
    <property type="evidence" value="ECO:0007669"/>
    <property type="project" value="TreeGrafter"/>
</dbReference>
<keyword evidence="3" id="KW-0690">Ribosome biogenesis</keyword>
<comment type="similarity">
    <text evidence="3">Belongs to the TRAFAC class translation factor GTPase superfamily. Classic translation factor GTPase family. BipA subfamily.</text>
</comment>
<keyword evidence="3" id="KW-0378">Hydrolase</keyword>
<keyword evidence="3" id="KW-0694">RNA-binding</keyword>
<dbReference type="Gene3D" id="3.40.50.300">
    <property type="entry name" value="P-loop containing nucleotide triphosphate hydrolases"/>
    <property type="match status" value="1"/>
</dbReference>
<dbReference type="PROSITE" id="PS51722">
    <property type="entry name" value="G_TR_2"/>
    <property type="match status" value="1"/>
</dbReference>
<proteinExistence type="inferred from homology"/>
<dbReference type="NCBIfam" id="TIGR01394">
    <property type="entry name" value="TypA_BipA"/>
    <property type="match status" value="1"/>
</dbReference>
<dbReference type="PRINTS" id="PR00315">
    <property type="entry name" value="ELONGATNFCT"/>
</dbReference>
<dbReference type="Pfam" id="PF00679">
    <property type="entry name" value="EFG_C"/>
    <property type="match status" value="1"/>
</dbReference>